<dbReference type="Gene3D" id="1.10.630.10">
    <property type="entry name" value="Cytochrome P450"/>
    <property type="match status" value="1"/>
</dbReference>
<dbReference type="PRINTS" id="PR00385">
    <property type="entry name" value="P450"/>
</dbReference>
<dbReference type="PANTHER" id="PTHR24291">
    <property type="entry name" value="CYTOCHROME P450 FAMILY 4"/>
    <property type="match status" value="1"/>
</dbReference>
<evidence type="ECO:0000256" key="4">
    <source>
        <dbReference type="ARBA" id="ARBA00023002"/>
    </source>
</evidence>
<dbReference type="GO" id="GO:0005506">
    <property type="term" value="F:iron ion binding"/>
    <property type="evidence" value="ECO:0007669"/>
    <property type="project" value="InterPro"/>
</dbReference>
<name>A0A1W7A0U2_9HYPH</name>
<sequence length="448" mass="50495">MWEEDAYDDYEFVSTQVLARKVILCNSPESIQFAFSTRNASFERKSPQERFALAPIIGDGHFITDGETWKRRRRLIAPIIHVSHLAEFAPTMVEVAGETRDRWLKRPAGQSFDVLTEMAQLTAEIICRSVFGRELGHEHAQQVVDSFSEYQRQIAQLDMFSFLGLPDSFPRPRSRALRRAVQGIHDVLDGIIDSYQTRKKDKNDASLVGRLMEAHDEETGERIQGEALRNEVAVLFMAGHEGNANALTWTWYLLSQAPDVEARLHDELDRVLGDSMPTFSDLPRLTYTRAVLDESMRLYPPVPFLSREAIVDENYKGESIPRGSLIFVVPWLIHRHKKFWDKPDHFIPERFLPGNGPTPSKFAYIPFSIGPRVCSGLGFGSAEGILCVATIAQALRLRLKQGYKVEPVCRLTLRPAGGMPMSVEPRQHAAKVAPPDEPAAMACPFGHG</sequence>
<dbReference type="InterPro" id="IPR002401">
    <property type="entry name" value="Cyt_P450_E_grp-I"/>
</dbReference>
<feature type="binding site" description="axial binding residue" evidence="7">
    <location>
        <position position="374"/>
    </location>
    <ligand>
        <name>heme</name>
        <dbReference type="ChEBI" id="CHEBI:30413"/>
    </ligand>
    <ligandPart>
        <name>Fe</name>
        <dbReference type="ChEBI" id="CHEBI:18248"/>
    </ligandPart>
</feature>
<dbReference type="AlphaFoldDB" id="A0A1W7A0U2"/>
<dbReference type="GO" id="GO:0016705">
    <property type="term" value="F:oxidoreductase activity, acting on paired donors, with incorporation or reduction of molecular oxygen"/>
    <property type="evidence" value="ECO:0007669"/>
    <property type="project" value="InterPro"/>
</dbReference>
<dbReference type="InterPro" id="IPR001128">
    <property type="entry name" value="Cyt_P450"/>
</dbReference>
<proteinExistence type="inferred from homology"/>
<evidence type="ECO:0000256" key="6">
    <source>
        <dbReference type="ARBA" id="ARBA00023033"/>
    </source>
</evidence>
<dbReference type="InterPro" id="IPR050196">
    <property type="entry name" value="Cytochrome_P450_Monoox"/>
</dbReference>
<dbReference type="PANTHER" id="PTHR24291:SF50">
    <property type="entry name" value="BIFUNCTIONAL ALBAFLAVENONE MONOOXYGENASE_TERPENE SYNTHASE"/>
    <property type="match status" value="1"/>
</dbReference>
<keyword evidence="5 7" id="KW-0408">Iron</keyword>
<keyword evidence="9" id="KW-1185">Reference proteome</keyword>
<comment type="similarity">
    <text evidence="1">Belongs to the cytochrome P450 family.</text>
</comment>
<evidence type="ECO:0000313" key="9">
    <source>
        <dbReference type="Proteomes" id="UP000194137"/>
    </source>
</evidence>
<dbReference type="GO" id="GO:0004497">
    <property type="term" value="F:monooxygenase activity"/>
    <property type="evidence" value="ECO:0007669"/>
    <property type="project" value="UniProtKB-KW"/>
</dbReference>
<keyword evidence="2 7" id="KW-0349">Heme</keyword>
<dbReference type="Pfam" id="PF00067">
    <property type="entry name" value="p450"/>
    <property type="match status" value="1"/>
</dbReference>
<evidence type="ECO:0000256" key="7">
    <source>
        <dbReference type="PIRSR" id="PIRSR602401-1"/>
    </source>
</evidence>
<evidence type="ECO:0000256" key="3">
    <source>
        <dbReference type="ARBA" id="ARBA00022723"/>
    </source>
</evidence>
<dbReference type="EMBL" id="CP021112">
    <property type="protein sequence ID" value="ARQ03224.1"/>
    <property type="molecule type" value="Genomic_DNA"/>
</dbReference>
<dbReference type="SUPFAM" id="SSF48264">
    <property type="entry name" value="Cytochrome P450"/>
    <property type="match status" value="1"/>
</dbReference>
<evidence type="ECO:0000256" key="2">
    <source>
        <dbReference type="ARBA" id="ARBA00022617"/>
    </source>
</evidence>
<reference evidence="8 9" key="1">
    <citation type="submission" date="2017-05" db="EMBL/GenBank/DDBJ databases">
        <title>Full genome sequence of Pseudorhodoplanes sinuspersici.</title>
        <authorList>
            <person name="Dastgheib S.M.M."/>
            <person name="Shavandi M."/>
            <person name="Tirandaz H."/>
        </authorList>
    </citation>
    <scope>NUCLEOTIDE SEQUENCE [LARGE SCALE GENOMIC DNA]</scope>
    <source>
        <strain evidence="8 9">RIPI110</strain>
    </source>
</reference>
<gene>
    <name evidence="8" type="ORF">CAK95_26735</name>
</gene>
<keyword evidence="4" id="KW-0560">Oxidoreductase</keyword>
<evidence type="ECO:0000313" key="8">
    <source>
        <dbReference type="EMBL" id="ARQ03224.1"/>
    </source>
</evidence>
<organism evidence="8 9">
    <name type="scientific">Pseudorhodoplanes sinuspersici</name>
    <dbReference type="NCBI Taxonomy" id="1235591"/>
    <lineage>
        <taxon>Bacteria</taxon>
        <taxon>Pseudomonadati</taxon>
        <taxon>Pseudomonadota</taxon>
        <taxon>Alphaproteobacteria</taxon>
        <taxon>Hyphomicrobiales</taxon>
        <taxon>Pseudorhodoplanes</taxon>
    </lineage>
</organism>
<accession>A0A1W7A0U2</accession>
<comment type="cofactor">
    <cofactor evidence="7">
        <name>heme</name>
        <dbReference type="ChEBI" id="CHEBI:30413"/>
    </cofactor>
</comment>
<dbReference type="GO" id="GO:0020037">
    <property type="term" value="F:heme binding"/>
    <property type="evidence" value="ECO:0007669"/>
    <property type="project" value="InterPro"/>
</dbReference>
<dbReference type="Proteomes" id="UP000194137">
    <property type="component" value="Chromosome"/>
</dbReference>
<dbReference type="PRINTS" id="PR00463">
    <property type="entry name" value="EP450I"/>
</dbReference>
<keyword evidence="6" id="KW-0503">Monooxygenase</keyword>
<dbReference type="InterPro" id="IPR036396">
    <property type="entry name" value="Cyt_P450_sf"/>
</dbReference>
<dbReference type="KEGG" id="psin:CAK95_26735"/>
<keyword evidence="3 7" id="KW-0479">Metal-binding</keyword>
<dbReference type="STRING" id="1235591.CAK95_26735"/>
<evidence type="ECO:0000256" key="1">
    <source>
        <dbReference type="ARBA" id="ARBA00010617"/>
    </source>
</evidence>
<protein>
    <submittedName>
        <fullName evidence="8">Cytochrome P450</fullName>
    </submittedName>
</protein>
<evidence type="ECO:0000256" key="5">
    <source>
        <dbReference type="ARBA" id="ARBA00023004"/>
    </source>
</evidence>